<keyword evidence="3" id="KW-1185">Reference proteome</keyword>
<feature type="chain" id="PRO_5043731158" evidence="1">
    <location>
        <begin position="22"/>
        <end position="143"/>
    </location>
</feature>
<proteinExistence type="predicted"/>
<gene>
    <name evidence="2" type="ORF">JTE90_003221</name>
</gene>
<organism evidence="2 3">
    <name type="scientific">Oedothorax gibbosus</name>
    <dbReference type="NCBI Taxonomy" id="931172"/>
    <lineage>
        <taxon>Eukaryota</taxon>
        <taxon>Metazoa</taxon>
        <taxon>Ecdysozoa</taxon>
        <taxon>Arthropoda</taxon>
        <taxon>Chelicerata</taxon>
        <taxon>Arachnida</taxon>
        <taxon>Araneae</taxon>
        <taxon>Araneomorphae</taxon>
        <taxon>Entelegynae</taxon>
        <taxon>Araneoidea</taxon>
        <taxon>Linyphiidae</taxon>
        <taxon>Erigoninae</taxon>
        <taxon>Oedothorax</taxon>
    </lineage>
</organism>
<accession>A0AAV6UN76</accession>
<protein>
    <submittedName>
        <fullName evidence="2">Uncharacterized protein</fullName>
    </submittedName>
</protein>
<name>A0AAV6UN76_9ARAC</name>
<evidence type="ECO:0000313" key="3">
    <source>
        <dbReference type="Proteomes" id="UP000827092"/>
    </source>
</evidence>
<dbReference type="EMBL" id="JAFNEN010000326">
    <property type="protein sequence ID" value="KAG8185682.1"/>
    <property type="molecule type" value="Genomic_DNA"/>
</dbReference>
<dbReference type="Proteomes" id="UP000827092">
    <property type="component" value="Unassembled WGS sequence"/>
</dbReference>
<dbReference type="AlphaFoldDB" id="A0AAV6UN76"/>
<feature type="signal peptide" evidence="1">
    <location>
        <begin position="1"/>
        <end position="21"/>
    </location>
</feature>
<sequence>MAVRLLGPSAIAVFILSSVIGLSEQYTYSNEISNVILESCMRTELEKTTIPTFINRKEIPLFEEYSYIWKSCASQVDNAECGPHLRVHESGLDVVKSSLIDVWKDLDVILPIWAETVANCYVVHDPSSCVVTKISSQREAFTG</sequence>
<reference evidence="2 3" key="1">
    <citation type="journal article" date="2022" name="Nat. Ecol. Evol.">
        <title>A masculinizing supergene underlies an exaggerated male reproductive morph in a spider.</title>
        <authorList>
            <person name="Hendrickx F."/>
            <person name="De Corte Z."/>
            <person name="Sonet G."/>
            <person name="Van Belleghem S.M."/>
            <person name="Kostlbacher S."/>
            <person name="Vangestel C."/>
        </authorList>
    </citation>
    <scope>NUCLEOTIDE SEQUENCE [LARGE SCALE GENOMIC DNA]</scope>
    <source>
        <strain evidence="2">W744_W776</strain>
    </source>
</reference>
<comment type="caution">
    <text evidence="2">The sequence shown here is derived from an EMBL/GenBank/DDBJ whole genome shotgun (WGS) entry which is preliminary data.</text>
</comment>
<keyword evidence="1" id="KW-0732">Signal</keyword>
<evidence type="ECO:0000256" key="1">
    <source>
        <dbReference type="SAM" id="SignalP"/>
    </source>
</evidence>
<evidence type="ECO:0000313" key="2">
    <source>
        <dbReference type="EMBL" id="KAG8185682.1"/>
    </source>
</evidence>